<dbReference type="Proteomes" id="UP000198935">
    <property type="component" value="Unassembled WGS sequence"/>
</dbReference>
<feature type="transmembrane region" description="Helical" evidence="2">
    <location>
        <begin position="57"/>
        <end position="80"/>
    </location>
</feature>
<evidence type="ECO:0000313" key="3">
    <source>
        <dbReference type="EMBL" id="SDZ12741.1"/>
    </source>
</evidence>
<organism evidence="3 4">
    <name type="scientific">Evansella caseinilytica</name>
    <dbReference type="NCBI Taxonomy" id="1503961"/>
    <lineage>
        <taxon>Bacteria</taxon>
        <taxon>Bacillati</taxon>
        <taxon>Bacillota</taxon>
        <taxon>Bacilli</taxon>
        <taxon>Bacillales</taxon>
        <taxon>Bacillaceae</taxon>
        <taxon>Evansella</taxon>
    </lineage>
</organism>
<evidence type="ECO:0000256" key="1">
    <source>
        <dbReference type="SAM" id="MobiDB-lite"/>
    </source>
</evidence>
<keyword evidence="2" id="KW-0472">Membrane</keyword>
<gene>
    <name evidence="3" type="ORF">SAMN05421736_106179</name>
</gene>
<evidence type="ECO:0000313" key="4">
    <source>
        <dbReference type="Proteomes" id="UP000198935"/>
    </source>
</evidence>
<sequence length="414" mass="46100">MTRKSSWDEKKITSHLQQLPPVKDRRSKEEVFQAVQQKLEERETEDRGSLVGKKKSGWLLPAIASTAAVLLLLILLPSFLNNQQHLTSDSGGEQEASMENRTNEVNILMEDGEAGAVEEDADEAADNEEAADHSGEMNVTVQAETVLVPIPHTEQVEAAATVNPRTFVKREPLEMSEETGETLEEMLVYVLTSDQFGTADIFQGLQTVAFDEGDKAATLDFTEENRLESLAGDEYQQAYGTIVEVFSSYGLEEVRLTVNGEADVTFGPEGQLEKIELLPDNRGYYLYKAADGNRYFLRGAVVGEQIGDHSDTLFTFAETLEKMRSVRPDAWYDSAIPESVEFAEVVVDGDYATVELAPDSSFADDEQFRLMVSAIQLAASDFPLNYIEFEGAAVEQMTMNDVLYEQVEHLRLFD</sequence>
<keyword evidence="4" id="KW-1185">Reference proteome</keyword>
<accession>A0A1H3QHY7</accession>
<protein>
    <recommendedName>
        <fullName evidence="5">GerMN domain-containing protein</fullName>
    </recommendedName>
</protein>
<dbReference type="AlphaFoldDB" id="A0A1H3QHY7"/>
<keyword evidence="2" id="KW-1133">Transmembrane helix</keyword>
<dbReference type="STRING" id="1503961.SAMN05421736_106179"/>
<reference evidence="4" key="1">
    <citation type="submission" date="2016-10" db="EMBL/GenBank/DDBJ databases">
        <authorList>
            <person name="Varghese N."/>
            <person name="Submissions S."/>
        </authorList>
    </citation>
    <scope>NUCLEOTIDE SEQUENCE [LARGE SCALE GENOMIC DNA]</scope>
    <source>
        <strain evidence="4">SP</strain>
    </source>
</reference>
<dbReference type="EMBL" id="FNPI01000006">
    <property type="protein sequence ID" value="SDZ12741.1"/>
    <property type="molecule type" value="Genomic_DNA"/>
</dbReference>
<feature type="compositionally biased region" description="Basic and acidic residues" evidence="1">
    <location>
        <begin position="1"/>
        <end position="12"/>
    </location>
</feature>
<name>A0A1H3QHY7_9BACI</name>
<dbReference type="OrthoDB" id="2965336at2"/>
<keyword evidence="2" id="KW-0812">Transmembrane</keyword>
<evidence type="ECO:0008006" key="5">
    <source>
        <dbReference type="Google" id="ProtNLM"/>
    </source>
</evidence>
<evidence type="ECO:0000256" key="2">
    <source>
        <dbReference type="SAM" id="Phobius"/>
    </source>
</evidence>
<proteinExistence type="predicted"/>
<feature type="region of interest" description="Disordered" evidence="1">
    <location>
        <begin position="1"/>
        <end position="30"/>
    </location>
</feature>